<reference evidence="7" key="2">
    <citation type="journal article" date="2021" name="PeerJ">
        <title>Extensive microbial diversity within the chicken gut microbiome revealed by metagenomics and culture.</title>
        <authorList>
            <person name="Gilroy R."/>
            <person name="Ravi A."/>
            <person name="Getino M."/>
            <person name="Pursley I."/>
            <person name="Horton D.L."/>
            <person name="Alikhan N.F."/>
            <person name="Baker D."/>
            <person name="Gharbi K."/>
            <person name="Hall N."/>
            <person name="Watson M."/>
            <person name="Adriaenssens E.M."/>
            <person name="Foster-Nyarko E."/>
            <person name="Jarju S."/>
            <person name="Secka A."/>
            <person name="Antonio M."/>
            <person name="Oren A."/>
            <person name="Chaudhuri R.R."/>
            <person name="La Ragione R."/>
            <person name="Hildebrand F."/>
            <person name="Pallen M.J."/>
        </authorList>
    </citation>
    <scope>NUCLEOTIDE SEQUENCE</scope>
    <source>
        <strain evidence="7">2830</strain>
    </source>
</reference>
<dbReference type="EMBL" id="DVMH01000020">
    <property type="protein sequence ID" value="HIU10287.1"/>
    <property type="molecule type" value="Genomic_DNA"/>
</dbReference>
<dbReference type="HAMAP" id="MF_00651">
    <property type="entry name" value="Nuclease_YqgF"/>
    <property type="match status" value="1"/>
</dbReference>
<comment type="function">
    <text evidence="5">Could be a nuclease involved in processing of the 5'-end of pre-16S rRNA.</text>
</comment>
<dbReference type="CDD" id="cd16964">
    <property type="entry name" value="YqgF"/>
    <property type="match status" value="1"/>
</dbReference>
<dbReference type="NCBIfam" id="TIGR00250">
    <property type="entry name" value="RNAse_H_YqgF"/>
    <property type="match status" value="1"/>
</dbReference>
<dbReference type="PANTHER" id="PTHR33317:SF4">
    <property type="entry name" value="POLYNUCLEOTIDYL TRANSFERASE, RIBONUCLEASE H-LIKE SUPERFAMILY PROTEIN"/>
    <property type="match status" value="1"/>
</dbReference>
<accession>A0A9D1HJG2</accession>
<dbReference type="AlphaFoldDB" id="A0A9D1HJG2"/>
<feature type="domain" description="YqgF/RNase H-like" evidence="6">
    <location>
        <begin position="1"/>
        <end position="101"/>
    </location>
</feature>
<keyword evidence="2 5" id="KW-0690">Ribosome biogenesis</keyword>
<keyword evidence="4 5" id="KW-0378">Hydrolase</keyword>
<dbReference type="GO" id="GO:0016788">
    <property type="term" value="F:hydrolase activity, acting on ester bonds"/>
    <property type="evidence" value="ECO:0007669"/>
    <property type="project" value="UniProtKB-UniRule"/>
</dbReference>
<evidence type="ECO:0000259" key="6">
    <source>
        <dbReference type="SMART" id="SM00732"/>
    </source>
</evidence>
<gene>
    <name evidence="7" type="primary">ruvX</name>
    <name evidence="7" type="ORF">IAB00_03440</name>
</gene>
<dbReference type="GO" id="GO:0005829">
    <property type="term" value="C:cytosol"/>
    <property type="evidence" value="ECO:0007669"/>
    <property type="project" value="TreeGrafter"/>
</dbReference>
<evidence type="ECO:0000256" key="1">
    <source>
        <dbReference type="ARBA" id="ARBA00022490"/>
    </source>
</evidence>
<dbReference type="SUPFAM" id="SSF53098">
    <property type="entry name" value="Ribonuclease H-like"/>
    <property type="match status" value="1"/>
</dbReference>
<comment type="subcellular location">
    <subcellularLocation>
        <location evidence="5">Cytoplasm</location>
    </subcellularLocation>
</comment>
<dbReference type="InterPro" id="IPR005227">
    <property type="entry name" value="YqgF"/>
</dbReference>
<dbReference type="EC" id="3.1.-.-" evidence="5"/>
<comment type="similarity">
    <text evidence="5">Belongs to the YqgF HJR family.</text>
</comment>
<evidence type="ECO:0000256" key="2">
    <source>
        <dbReference type="ARBA" id="ARBA00022517"/>
    </source>
</evidence>
<reference evidence="7" key="1">
    <citation type="submission" date="2020-10" db="EMBL/GenBank/DDBJ databases">
        <authorList>
            <person name="Gilroy R."/>
        </authorList>
    </citation>
    <scope>NUCLEOTIDE SEQUENCE</scope>
    <source>
        <strain evidence="7">2830</strain>
    </source>
</reference>
<evidence type="ECO:0000256" key="3">
    <source>
        <dbReference type="ARBA" id="ARBA00022722"/>
    </source>
</evidence>
<proteinExistence type="inferred from homology"/>
<protein>
    <recommendedName>
        <fullName evidence="5">Putative pre-16S rRNA nuclease</fullName>
        <ecNumber evidence="5">3.1.-.-</ecNumber>
    </recommendedName>
</protein>
<evidence type="ECO:0000313" key="8">
    <source>
        <dbReference type="Proteomes" id="UP000824124"/>
    </source>
</evidence>
<dbReference type="GO" id="GO:0004518">
    <property type="term" value="F:nuclease activity"/>
    <property type="evidence" value="ECO:0007669"/>
    <property type="project" value="UniProtKB-KW"/>
</dbReference>
<keyword evidence="3 5" id="KW-0540">Nuclease</keyword>
<comment type="caution">
    <text evidence="7">The sequence shown here is derived from an EMBL/GenBank/DDBJ whole genome shotgun (WGS) entry which is preliminary data.</text>
</comment>
<dbReference type="InterPro" id="IPR012337">
    <property type="entry name" value="RNaseH-like_sf"/>
</dbReference>
<keyword evidence="1 5" id="KW-0963">Cytoplasm</keyword>
<dbReference type="SMART" id="SM00732">
    <property type="entry name" value="YqgFc"/>
    <property type="match status" value="1"/>
</dbReference>
<dbReference type="InterPro" id="IPR037027">
    <property type="entry name" value="YqgF/RNaseH-like_dom_sf"/>
</dbReference>
<dbReference type="Gene3D" id="3.30.420.140">
    <property type="entry name" value="YqgF/RNase H-like domain"/>
    <property type="match status" value="1"/>
</dbReference>
<dbReference type="PANTHER" id="PTHR33317">
    <property type="entry name" value="POLYNUCLEOTIDYL TRANSFERASE, RIBONUCLEASE H-LIKE SUPERFAMILY PROTEIN"/>
    <property type="match status" value="1"/>
</dbReference>
<dbReference type="GO" id="GO:0000967">
    <property type="term" value="P:rRNA 5'-end processing"/>
    <property type="evidence" value="ECO:0007669"/>
    <property type="project" value="UniProtKB-UniRule"/>
</dbReference>
<evidence type="ECO:0000256" key="4">
    <source>
        <dbReference type="ARBA" id="ARBA00022801"/>
    </source>
</evidence>
<name>A0A9D1HJG2_9FIRM</name>
<dbReference type="Pfam" id="PF03652">
    <property type="entry name" value="RuvX"/>
    <property type="match status" value="1"/>
</dbReference>
<dbReference type="InterPro" id="IPR006641">
    <property type="entry name" value="YqgF/RNaseH-like_dom"/>
</dbReference>
<sequence>MRLLGLDLGGATIGVAVSDPLGITAQGICTLHRRTHRKDMAALKLLVEKYETKAFVLGLPLNLDGSRGPAVDKVESFADHLRREFALPVYFQDERLTTVAAHKTLLENDTSRQKRRQVVDKLAAVLILQTYLDNPNTIK</sequence>
<organism evidence="7 8">
    <name type="scientific">Candidatus Avidehalobacter gallistercoris</name>
    <dbReference type="NCBI Taxonomy" id="2840694"/>
    <lineage>
        <taxon>Bacteria</taxon>
        <taxon>Bacillati</taxon>
        <taxon>Bacillota</taxon>
        <taxon>Clostridia</taxon>
        <taxon>Eubacteriales</taxon>
        <taxon>Peptococcaceae</taxon>
        <taxon>Peptococcaceae incertae sedis</taxon>
        <taxon>Candidatus Avidehalobacter</taxon>
    </lineage>
</organism>
<evidence type="ECO:0000256" key="5">
    <source>
        <dbReference type="HAMAP-Rule" id="MF_00651"/>
    </source>
</evidence>
<dbReference type="Proteomes" id="UP000824124">
    <property type="component" value="Unassembled WGS sequence"/>
</dbReference>
<evidence type="ECO:0000313" key="7">
    <source>
        <dbReference type="EMBL" id="HIU10287.1"/>
    </source>
</evidence>